<dbReference type="Proteomes" id="UP000789860">
    <property type="component" value="Unassembled WGS sequence"/>
</dbReference>
<evidence type="ECO:0000313" key="1">
    <source>
        <dbReference type="EMBL" id="CAG8616543.1"/>
    </source>
</evidence>
<name>A0ACA9MWH9_9GLOM</name>
<evidence type="ECO:0000313" key="2">
    <source>
        <dbReference type="Proteomes" id="UP000789860"/>
    </source>
</evidence>
<protein>
    <submittedName>
        <fullName evidence="1">477_t:CDS:1</fullName>
    </submittedName>
</protein>
<sequence length="115" mass="14052">RNNLEIDKEIIQDKSKEELGKTNVYLEKYNELLRKYEYLLHFVKKQHSDIEDFFKNIQWARITIPILWENPFKHYENNEIDSLRKVICYDLDVKEYFKKGKIPIKDHDSILFSIS</sequence>
<keyword evidence="2" id="KW-1185">Reference proteome</keyword>
<comment type="caution">
    <text evidence="1">The sequence shown here is derived from an EMBL/GenBank/DDBJ whole genome shotgun (WGS) entry which is preliminary data.</text>
</comment>
<reference evidence="1" key="1">
    <citation type="submission" date="2021-06" db="EMBL/GenBank/DDBJ databases">
        <authorList>
            <person name="Kallberg Y."/>
            <person name="Tangrot J."/>
            <person name="Rosling A."/>
        </authorList>
    </citation>
    <scope>NUCLEOTIDE SEQUENCE</scope>
    <source>
        <strain evidence="1">AU212A</strain>
    </source>
</reference>
<dbReference type="EMBL" id="CAJVPM010016849">
    <property type="protein sequence ID" value="CAG8616543.1"/>
    <property type="molecule type" value="Genomic_DNA"/>
</dbReference>
<feature type="non-terminal residue" evidence="1">
    <location>
        <position position="1"/>
    </location>
</feature>
<accession>A0ACA9MWH9</accession>
<gene>
    <name evidence="1" type="ORF">SCALOS_LOCUS7494</name>
</gene>
<proteinExistence type="predicted"/>
<organism evidence="1 2">
    <name type="scientific">Scutellospora calospora</name>
    <dbReference type="NCBI Taxonomy" id="85575"/>
    <lineage>
        <taxon>Eukaryota</taxon>
        <taxon>Fungi</taxon>
        <taxon>Fungi incertae sedis</taxon>
        <taxon>Mucoromycota</taxon>
        <taxon>Glomeromycotina</taxon>
        <taxon>Glomeromycetes</taxon>
        <taxon>Diversisporales</taxon>
        <taxon>Gigasporaceae</taxon>
        <taxon>Scutellospora</taxon>
    </lineage>
</organism>